<gene>
    <name evidence="2" type="ORF">QBC42DRAFT_57765</name>
</gene>
<evidence type="ECO:0000313" key="3">
    <source>
        <dbReference type="Proteomes" id="UP001321749"/>
    </source>
</evidence>
<name>A0AAV9H770_9PEZI</name>
<reference evidence="2" key="1">
    <citation type="journal article" date="2023" name="Mol. Phylogenet. Evol.">
        <title>Genome-scale phylogeny and comparative genomics of the fungal order Sordariales.</title>
        <authorList>
            <person name="Hensen N."/>
            <person name="Bonometti L."/>
            <person name="Westerberg I."/>
            <person name="Brannstrom I.O."/>
            <person name="Guillou S."/>
            <person name="Cros-Aarteil S."/>
            <person name="Calhoun S."/>
            <person name="Haridas S."/>
            <person name="Kuo A."/>
            <person name="Mondo S."/>
            <person name="Pangilinan J."/>
            <person name="Riley R."/>
            <person name="LaButti K."/>
            <person name="Andreopoulos B."/>
            <person name="Lipzen A."/>
            <person name="Chen C."/>
            <person name="Yan M."/>
            <person name="Daum C."/>
            <person name="Ng V."/>
            <person name="Clum A."/>
            <person name="Steindorff A."/>
            <person name="Ohm R.A."/>
            <person name="Martin F."/>
            <person name="Silar P."/>
            <person name="Natvig D.O."/>
            <person name="Lalanne C."/>
            <person name="Gautier V."/>
            <person name="Ament-Velasquez S.L."/>
            <person name="Kruys A."/>
            <person name="Hutchinson M.I."/>
            <person name="Powell A.J."/>
            <person name="Barry K."/>
            <person name="Miller A.N."/>
            <person name="Grigoriev I.V."/>
            <person name="Debuchy R."/>
            <person name="Gladieux P."/>
            <person name="Hiltunen Thoren M."/>
            <person name="Johannesson H."/>
        </authorList>
    </citation>
    <scope>NUCLEOTIDE SEQUENCE</scope>
    <source>
        <strain evidence="2">PSN324</strain>
    </source>
</reference>
<organism evidence="2 3">
    <name type="scientific">Cladorrhinum samala</name>
    <dbReference type="NCBI Taxonomy" id="585594"/>
    <lineage>
        <taxon>Eukaryota</taxon>
        <taxon>Fungi</taxon>
        <taxon>Dikarya</taxon>
        <taxon>Ascomycota</taxon>
        <taxon>Pezizomycotina</taxon>
        <taxon>Sordariomycetes</taxon>
        <taxon>Sordariomycetidae</taxon>
        <taxon>Sordariales</taxon>
        <taxon>Podosporaceae</taxon>
        <taxon>Cladorrhinum</taxon>
    </lineage>
</organism>
<proteinExistence type="predicted"/>
<feature type="transmembrane region" description="Helical" evidence="1">
    <location>
        <begin position="20"/>
        <end position="50"/>
    </location>
</feature>
<keyword evidence="1" id="KW-0472">Membrane</keyword>
<keyword evidence="1" id="KW-1133">Transmembrane helix</keyword>
<reference evidence="2" key="2">
    <citation type="submission" date="2023-06" db="EMBL/GenBank/DDBJ databases">
        <authorList>
            <consortium name="Lawrence Berkeley National Laboratory"/>
            <person name="Mondo S.J."/>
            <person name="Hensen N."/>
            <person name="Bonometti L."/>
            <person name="Westerberg I."/>
            <person name="Brannstrom I.O."/>
            <person name="Guillou S."/>
            <person name="Cros-Aarteil S."/>
            <person name="Calhoun S."/>
            <person name="Haridas S."/>
            <person name="Kuo A."/>
            <person name="Pangilinan J."/>
            <person name="Riley R."/>
            <person name="Labutti K."/>
            <person name="Andreopoulos B."/>
            <person name="Lipzen A."/>
            <person name="Chen C."/>
            <person name="Yanf M."/>
            <person name="Daum C."/>
            <person name="Ng V."/>
            <person name="Clum A."/>
            <person name="Steindorff A."/>
            <person name="Ohm R."/>
            <person name="Martin F."/>
            <person name="Silar P."/>
            <person name="Natvig D."/>
            <person name="Lalanne C."/>
            <person name="Gautier V."/>
            <person name="Ament-Velasquez S.L."/>
            <person name="Kruys A."/>
            <person name="Hutchinson M.I."/>
            <person name="Powell A.J."/>
            <person name="Barry K."/>
            <person name="Miller A.N."/>
            <person name="Grigoriev I.V."/>
            <person name="Debuchy R."/>
            <person name="Gladieux P."/>
            <person name="Thoren M.H."/>
            <person name="Johannesson H."/>
        </authorList>
    </citation>
    <scope>NUCLEOTIDE SEQUENCE</scope>
    <source>
        <strain evidence="2">PSN324</strain>
    </source>
</reference>
<sequence length="135" mass="15908">MRVRWENRGVFLNLREPEVVLGQVFFSPLIFIFQFFFPLQLVYGITVVLFSPRSNDLSWGEEFMDWMVRGKGITCIFRKGQTAGKARAGQGDTLDLLHFDFLHSSGFLFKCLFFFFICFLYPVLINEVHVSRVYW</sequence>
<accession>A0AAV9H770</accession>
<keyword evidence="1" id="KW-0812">Transmembrane</keyword>
<comment type="caution">
    <text evidence="2">The sequence shown here is derived from an EMBL/GenBank/DDBJ whole genome shotgun (WGS) entry which is preliminary data.</text>
</comment>
<evidence type="ECO:0000256" key="1">
    <source>
        <dbReference type="SAM" id="Phobius"/>
    </source>
</evidence>
<dbReference type="EMBL" id="MU865197">
    <property type="protein sequence ID" value="KAK4456542.1"/>
    <property type="molecule type" value="Genomic_DNA"/>
</dbReference>
<keyword evidence="3" id="KW-1185">Reference proteome</keyword>
<dbReference type="Proteomes" id="UP001321749">
    <property type="component" value="Unassembled WGS sequence"/>
</dbReference>
<protein>
    <submittedName>
        <fullName evidence="2">Uncharacterized protein</fullName>
    </submittedName>
</protein>
<evidence type="ECO:0000313" key="2">
    <source>
        <dbReference type="EMBL" id="KAK4456542.1"/>
    </source>
</evidence>
<feature type="transmembrane region" description="Helical" evidence="1">
    <location>
        <begin position="107"/>
        <end position="125"/>
    </location>
</feature>
<dbReference type="AlphaFoldDB" id="A0AAV9H770"/>